<dbReference type="SMART" id="SM00044">
    <property type="entry name" value="CYCc"/>
    <property type="match status" value="1"/>
</dbReference>
<feature type="transmembrane region" description="Helical" evidence="7">
    <location>
        <begin position="12"/>
        <end position="33"/>
    </location>
</feature>
<dbReference type="AlphaFoldDB" id="A0A1J4SFD0"/>
<accession>A0A1J4SFD0</accession>
<name>A0A1J4SFD0_9BACT</name>
<evidence type="ECO:0000256" key="7">
    <source>
        <dbReference type="SAM" id="Phobius"/>
    </source>
</evidence>
<keyword evidence="3" id="KW-1003">Cell membrane</keyword>
<organism evidence="9 10">
    <name type="scientific">Candidatus Desantisbacteria bacterium CG1_02_38_46</name>
    <dbReference type="NCBI Taxonomy" id="1817893"/>
    <lineage>
        <taxon>Bacteria</taxon>
        <taxon>Candidatus Desantisiibacteriota</taxon>
    </lineage>
</organism>
<evidence type="ECO:0000256" key="6">
    <source>
        <dbReference type="ARBA" id="ARBA00023136"/>
    </source>
</evidence>
<dbReference type="Pfam" id="PF00211">
    <property type="entry name" value="Guanylate_cyc"/>
    <property type="match status" value="1"/>
</dbReference>
<dbReference type="EMBL" id="MNUO01000051">
    <property type="protein sequence ID" value="OIN97356.1"/>
    <property type="molecule type" value="Genomic_DNA"/>
</dbReference>
<evidence type="ECO:0000313" key="10">
    <source>
        <dbReference type="Proteomes" id="UP000182278"/>
    </source>
</evidence>
<protein>
    <recommendedName>
        <fullName evidence="8">Guanylate cyclase domain-containing protein</fullName>
    </recommendedName>
</protein>
<dbReference type="PROSITE" id="PS50125">
    <property type="entry name" value="GUANYLATE_CYCLASE_2"/>
    <property type="match status" value="1"/>
</dbReference>
<dbReference type="GO" id="GO:0006171">
    <property type="term" value="P:cAMP biosynthetic process"/>
    <property type="evidence" value="ECO:0007669"/>
    <property type="project" value="TreeGrafter"/>
</dbReference>
<dbReference type="InterPro" id="IPR050697">
    <property type="entry name" value="Adenylyl/Guanylyl_Cyclase_3/4"/>
</dbReference>
<dbReference type="CDD" id="cd07302">
    <property type="entry name" value="CHD"/>
    <property type="match status" value="1"/>
</dbReference>
<evidence type="ECO:0000256" key="4">
    <source>
        <dbReference type="ARBA" id="ARBA00022692"/>
    </source>
</evidence>
<keyword evidence="6 7" id="KW-0472">Membrane</keyword>
<dbReference type="GO" id="GO:0035556">
    <property type="term" value="P:intracellular signal transduction"/>
    <property type="evidence" value="ECO:0007669"/>
    <property type="project" value="InterPro"/>
</dbReference>
<evidence type="ECO:0000256" key="3">
    <source>
        <dbReference type="ARBA" id="ARBA00022475"/>
    </source>
</evidence>
<comment type="caution">
    <text evidence="9">The sequence shown here is derived from an EMBL/GenBank/DDBJ whole genome shotgun (WGS) entry which is preliminary data.</text>
</comment>
<dbReference type="Gene3D" id="3.30.70.1230">
    <property type="entry name" value="Nucleotide cyclase"/>
    <property type="match status" value="1"/>
</dbReference>
<feature type="domain" description="Guanylate cyclase" evidence="8">
    <location>
        <begin position="456"/>
        <end position="588"/>
    </location>
</feature>
<dbReference type="Pfam" id="PF05226">
    <property type="entry name" value="CHASE2"/>
    <property type="match status" value="1"/>
</dbReference>
<dbReference type="GO" id="GO:0004016">
    <property type="term" value="F:adenylate cyclase activity"/>
    <property type="evidence" value="ECO:0007669"/>
    <property type="project" value="UniProtKB-ARBA"/>
</dbReference>
<dbReference type="PANTHER" id="PTHR43081:SF1">
    <property type="entry name" value="ADENYLATE CYCLASE, TERMINAL-DIFFERENTIATION SPECIFIC"/>
    <property type="match status" value="1"/>
</dbReference>
<evidence type="ECO:0000259" key="8">
    <source>
        <dbReference type="PROSITE" id="PS50125"/>
    </source>
</evidence>
<dbReference type="GO" id="GO:0030313">
    <property type="term" value="C:cell envelope"/>
    <property type="evidence" value="ECO:0007669"/>
    <property type="project" value="UniProtKB-SubCell"/>
</dbReference>
<comment type="similarity">
    <text evidence="2">Belongs to the adenylyl cyclase class-3 family.</text>
</comment>
<keyword evidence="5 7" id="KW-1133">Transmembrane helix</keyword>
<dbReference type="InterPro" id="IPR029787">
    <property type="entry name" value="Nucleotide_cyclase"/>
</dbReference>
<dbReference type="SMART" id="SM01080">
    <property type="entry name" value="CHASE2"/>
    <property type="match status" value="1"/>
</dbReference>
<dbReference type="InterPro" id="IPR001054">
    <property type="entry name" value="A/G_cyclase"/>
</dbReference>
<dbReference type="STRING" id="1817893.AUJ66_03570"/>
<evidence type="ECO:0000256" key="5">
    <source>
        <dbReference type="ARBA" id="ARBA00022989"/>
    </source>
</evidence>
<sequence length="636" mass="71040">MKMKKHLKFTLYLSIIVIVIMVGVSLLDLFQIVRMKSLDFYFHSRGETNPSTDIIIVAIDDMSLKEIGVWPWPRRYHAQLIDFLKKAGVKVIGFDVVFSDNAPLPQDDQALMLATKNAGNVYYAMYFSPQRRKRAQTKKVSIIVTTEKEREIEELLPAFSLFSRGAAHLSMGEAEEATIPIPGLVRVARGLGNINYEPEKDGVIRYGQLAVNYKGKFYPSLSLCLAGGYLDISQNNIKIGKDIDMVDRKIPINAQGKILVNYTGGFERFRIIPYYRVLTGEIPASEFKNKIVLVGSTAVGVYDLRVTPFSENFPGVGVHANIVNSILNKKFIIPVPEIFGLVIIVISGLLLGFYLPKLPPHVYPLFNAIFTVAALLILVTAGIFLFGQGYYLDFVYPGGTIVFCYLSISLYRFVSEEREKREVKNAFGRYVNPDVVNELLNDPGKLSLGGDKKMLTILFSDVRGFTTISENLQPEEVVNLLNEYFTQMSEIILKYEGTLDKFIGDAIMAFFGAPIAHTDDAPRAVKVAWEMQQKIKEINKRHAGEVRGQFKMGIGINTGNVVVGNIGSHRRMDYTAIGDDVNLAQRLEDMAEGGKILITESTYNLVKDIVQVNKLEPVQVKGRAGAVQIYEVTGVK</sequence>
<feature type="transmembrane region" description="Helical" evidence="7">
    <location>
        <begin position="394"/>
        <end position="414"/>
    </location>
</feature>
<feature type="transmembrane region" description="Helical" evidence="7">
    <location>
        <begin position="365"/>
        <end position="388"/>
    </location>
</feature>
<dbReference type="SUPFAM" id="SSF55073">
    <property type="entry name" value="Nucleotide cyclase"/>
    <property type="match status" value="1"/>
</dbReference>
<dbReference type="FunFam" id="3.30.70.1230:FF:000016">
    <property type="entry name" value="Adenylate/guanylate cyclase domain-containing protein"/>
    <property type="match status" value="1"/>
</dbReference>
<evidence type="ECO:0000256" key="2">
    <source>
        <dbReference type="ARBA" id="ARBA00005381"/>
    </source>
</evidence>
<comment type="subcellular location">
    <subcellularLocation>
        <location evidence="1">Cell envelope</location>
    </subcellularLocation>
</comment>
<feature type="transmembrane region" description="Helical" evidence="7">
    <location>
        <begin position="331"/>
        <end position="353"/>
    </location>
</feature>
<proteinExistence type="inferred from homology"/>
<dbReference type="Proteomes" id="UP000182278">
    <property type="component" value="Unassembled WGS sequence"/>
</dbReference>
<dbReference type="InterPro" id="IPR007890">
    <property type="entry name" value="CHASE2"/>
</dbReference>
<gene>
    <name evidence="9" type="ORF">AUJ66_03570</name>
</gene>
<evidence type="ECO:0000313" key="9">
    <source>
        <dbReference type="EMBL" id="OIN97356.1"/>
    </source>
</evidence>
<keyword evidence="4 7" id="KW-0812">Transmembrane</keyword>
<dbReference type="PANTHER" id="PTHR43081">
    <property type="entry name" value="ADENYLATE CYCLASE, TERMINAL-DIFFERENTIATION SPECIFIC-RELATED"/>
    <property type="match status" value="1"/>
</dbReference>
<reference evidence="9 10" key="1">
    <citation type="journal article" date="2016" name="Environ. Microbiol.">
        <title>Genomic resolution of a cold subsurface aquifer community provides metabolic insights for novel microbes adapted to high CO concentrations.</title>
        <authorList>
            <person name="Probst A.J."/>
            <person name="Castelle C.J."/>
            <person name="Singh A."/>
            <person name="Brown C.T."/>
            <person name="Anantharaman K."/>
            <person name="Sharon I."/>
            <person name="Hug L.A."/>
            <person name="Burstein D."/>
            <person name="Emerson J.B."/>
            <person name="Thomas B.C."/>
            <person name="Banfield J.F."/>
        </authorList>
    </citation>
    <scope>NUCLEOTIDE SEQUENCE [LARGE SCALE GENOMIC DNA]</scope>
    <source>
        <strain evidence="9">CG1_02_38_46</strain>
    </source>
</reference>
<evidence type="ECO:0000256" key="1">
    <source>
        <dbReference type="ARBA" id="ARBA00004196"/>
    </source>
</evidence>